<name>A0ABV5F121_9FLAO</name>
<accession>A0ABV5F121</accession>
<proteinExistence type="predicted"/>
<sequence>MNVSNPELLQIHYYLEENSHSMNALILNKAEDEILKIFDEISTTLGVQIVTETQALEEGGIKAIYKFLVKNKSREKAVVIGIFLANIAGTVISDVVSENIKTDAEFEQLKKEKITLEIEKLKNELAETNENYIYDENSQLIKDVSIYISEKNKVKISKSNFYKNIKKESKIQKVSTQRLNYQYQPISSEKIVSRQDFEDFIIDEASIEDDYQEQTTIEIVSPVLTENKSKWKAIYNDKDISFTLKDKNFKKMIASKNLSFSNGTKIICDLETRQKMNSEGDIIIGARSVYSVSAIIYSDGTKVDIIPK</sequence>
<comment type="caution">
    <text evidence="2">The sequence shown here is derived from an EMBL/GenBank/DDBJ whole genome shotgun (WGS) entry which is preliminary data.</text>
</comment>
<organism evidence="2 3">
    <name type="scientific">Formosa undariae</name>
    <dbReference type="NCBI Taxonomy" id="1325436"/>
    <lineage>
        <taxon>Bacteria</taxon>
        <taxon>Pseudomonadati</taxon>
        <taxon>Bacteroidota</taxon>
        <taxon>Flavobacteriia</taxon>
        <taxon>Flavobacteriales</taxon>
        <taxon>Flavobacteriaceae</taxon>
        <taxon>Formosa</taxon>
    </lineage>
</organism>
<evidence type="ECO:0000313" key="2">
    <source>
        <dbReference type="EMBL" id="MFB9053122.1"/>
    </source>
</evidence>
<keyword evidence="1" id="KW-0175">Coiled coil</keyword>
<feature type="coiled-coil region" evidence="1">
    <location>
        <begin position="104"/>
        <end position="131"/>
    </location>
</feature>
<dbReference type="EMBL" id="JBHMEZ010000009">
    <property type="protein sequence ID" value="MFB9053122.1"/>
    <property type="molecule type" value="Genomic_DNA"/>
</dbReference>
<evidence type="ECO:0000256" key="1">
    <source>
        <dbReference type="SAM" id="Coils"/>
    </source>
</evidence>
<protein>
    <submittedName>
        <fullName evidence="2">Uncharacterized protein</fullName>
    </submittedName>
</protein>
<dbReference type="Proteomes" id="UP001589605">
    <property type="component" value="Unassembled WGS sequence"/>
</dbReference>
<dbReference type="RefSeq" id="WP_382382299.1">
    <property type="nucleotide sequence ID" value="NZ_JBHMEZ010000009.1"/>
</dbReference>
<evidence type="ECO:0000313" key="3">
    <source>
        <dbReference type="Proteomes" id="UP001589605"/>
    </source>
</evidence>
<keyword evidence="3" id="KW-1185">Reference proteome</keyword>
<reference evidence="2 3" key="1">
    <citation type="submission" date="2024-09" db="EMBL/GenBank/DDBJ databases">
        <authorList>
            <person name="Sun Q."/>
            <person name="Mori K."/>
        </authorList>
    </citation>
    <scope>NUCLEOTIDE SEQUENCE [LARGE SCALE GENOMIC DNA]</scope>
    <source>
        <strain evidence="2 3">CECT 8286</strain>
    </source>
</reference>
<gene>
    <name evidence="2" type="ORF">ACFFVB_08510</name>
</gene>